<dbReference type="InterPro" id="IPR052019">
    <property type="entry name" value="F420H2_bilvrd_red/Heme_oxyg"/>
</dbReference>
<name>A0A060HPW2_9ARCH</name>
<dbReference type="PANTHER" id="PTHR35176">
    <property type="entry name" value="HEME OXYGENASE HI_0854-RELATED"/>
    <property type="match status" value="1"/>
</dbReference>
<gene>
    <name evidence="3" type="ORF">NVIE_010110</name>
</gene>
<dbReference type="Proteomes" id="UP000027093">
    <property type="component" value="Chromosome"/>
</dbReference>
<dbReference type="KEGG" id="nvn:NVIE_010110"/>
<dbReference type="EMBL" id="CP007536">
    <property type="protein sequence ID" value="AIC15237.1"/>
    <property type="molecule type" value="Genomic_DNA"/>
</dbReference>
<dbReference type="Pfam" id="PF01243">
    <property type="entry name" value="PNPOx_N"/>
    <property type="match status" value="1"/>
</dbReference>
<proteinExistence type="predicted"/>
<dbReference type="InterPro" id="IPR011576">
    <property type="entry name" value="Pyridox_Oxase_N"/>
</dbReference>
<accession>A0A060HPW2</accession>
<dbReference type="Gene3D" id="2.30.110.10">
    <property type="entry name" value="Electron Transport, Fmn-binding Protein, Chain A"/>
    <property type="match status" value="1"/>
</dbReference>
<dbReference type="RefSeq" id="WP_075054295.1">
    <property type="nucleotide sequence ID" value="NZ_CP007536.1"/>
</dbReference>
<feature type="domain" description="Pyridoxamine 5'-phosphate oxidase N-terminal" evidence="2">
    <location>
        <begin position="16"/>
        <end position="147"/>
    </location>
</feature>
<protein>
    <submittedName>
        <fullName evidence="3">Putative FMN-binding pyridoxamine 5'-phosphate oxidase</fullName>
    </submittedName>
</protein>
<dbReference type="AlphaFoldDB" id="A0A060HPW2"/>
<keyword evidence="1" id="KW-0560">Oxidoreductase</keyword>
<keyword evidence="4" id="KW-1185">Reference proteome</keyword>
<dbReference type="HOGENOM" id="CLU_123922_5_1_2"/>
<dbReference type="SUPFAM" id="SSF50475">
    <property type="entry name" value="FMN-binding split barrel"/>
    <property type="match status" value="1"/>
</dbReference>
<dbReference type="OrthoDB" id="139492at2157"/>
<sequence>MRFTLADPHARPLSRKEVAQLFARPNLLRIAFLDEKGEAMVHPVWYYYSKGRFYFATDRDGRKADVLRKNPGVYFLVDENPAGGPPQGVRGRGIARVVDDPKYATRVTRRNVMRYLGTTESKSAKGIIAMGSESCVVEVTPRTMATWKF</sequence>
<evidence type="ECO:0000313" key="4">
    <source>
        <dbReference type="Proteomes" id="UP000027093"/>
    </source>
</evidence>
<dbReference type="GO" id="GO:0005829">
    <property type="term" value="C:cytosol"/>
    <property type="evidence" value="ECO:0007669"/>
    <property type="project" value="TreeGrafter"/>
</dbReference>
<evidence type="ECO:0000259" key="2">
    <source>
        <dbReference type="Pfam" id="PF01243"/>
    </source>
</evidence>
<dbReference type="InterPro" id="IPR012349">
    <property type="entry name" value="Split_barrel_FMN-bd"/>
</dbReference>
<evidence type="ECO:0000313" key="3">
    <source>
        <dbReference type="EMBL" id="AIC15237.1"/>
    </source>
</evidence>
<dbReference type="PANTHER" id="PTHR35176:SF6">
    <property type="entry name" value="HEME OXYGENASE HI_0854-RELATED"/>
    <property type="match status" value="1"/>
</dbReference>
<evidence type="ECO:0000256" key="1">
    <source>
        <dbReference type="ARBA" id="ARBA00023002"/>
    </source>
</evidence>
<dbReference type="GO" id="GO:0070967">
    <property type="term" value="F:coenzyme F420 binding"/>
    <property type="evidence" value="ECO:0007669"/>
    <property type="project" value="TreeGrafter"/>
</dbReference>
<organism evidence="3 4">
    <name type="scientific">Nitrososphaera viennensis EN76</name>
    <dbReference type="NCBI Taxonomy" id="926571"/>
    <lineage>
        <taxon>Archaea</taxon>
        <taxon>Nitrososphaerota</taxon>
        <taxon>Nitrososphaeria</taxon>
        <taxon>Nitrososphaerales</taxon>
        <taxon>Nitrososphaeraceae</taxon>
        <taxon>Nitrososphaera</taxon>
    </lineage>
</organism>
<dbReference type="GeneID" id="74946276"/>
<dbReference type="GO" id="GO:0016627">
    <property type="term" value="F:oxidoreductase activity, acting on the CH-CH group of donors"/>
    <property type="evidence" value="ECO:0007669"/>
    <property type="project" value="TreeGrafter"/>
</dbReference>
<reference evidence="3 4" key="1">
    <citation type="journal article" date="2014" name="Int. J. Syst. Evol. Microbiol.">
        <title>Nitrososphaera viennensis gen. nov., sp. nov., an aerobic and mesophilic, ammonia-oxidizing archaeon from soil and a member of the archaeal phylum Thaumarchaeota.</title>
        <authorList>
            <person name="Stieglmeier M."/>
            <person name="Klingl A."/>
            <person name="Alves R.J."/>
            <person name="Rittmann S.K."/>
            <person name="Melcher M."/>
            <person name="Leisch N."/>
            <person name="Schleper C."/>
        </authorList>
    </citation>
    <scope>NUCLEOTIDE SEQUENCE [LARGE SCALE GENOMIC DNA]</scope>
    <source>
        <strain evidence="3">EN76</strain>
    </source>
</reference>